<dbReference type="InterPro" id="IPR013815">
    <property type="entry name" value="ATP_grasp_subdomain_1"/>
</dbReference>
<dbReference type="PROSITE" id="PS51186">
    <property type="entry name" value="GNAT"/>
    <property type="match status" value="1"/>
</dbReference>
<gene>
    <name evidence="4" type="primary">ngg</name>
    <name evidence="4" type="ORF">ABVV53_14295</name>
</gene>
<accession>A0ABV2D426</accession>
<keyword evidence="1" id="KW-0547">Nucleotide-binding</keyword>
<comment type="caution">
    <text evidence="4">The sequence shown here is derived from an EMBL/GenBank/DDBJ whole genome shotgun (WGS) entry which is preliminary data.</text>
</comment>
<feature type="domain" description="ATP-grasp" evidence="2">
    <location>
        <begin position="313"/>
        <end position="557"/>
    </location>
</feature>
<dbReference type="InterPro" id="IPR000182">
    <property type="entry name" value="GNAT_dom"/>
</dbReference>
<protein>
    <submittedName>
        <fullName evidence="4">N-acetylglutaminylglutamine synthetase</fullName>
    </submittedName>
</protein>
<name>A0ABV2D426_9SPHN</name>
<dbReference type="PANTHER" id="PTHR21621">
    <property type="entry name" value="RIBOSOMAL PROTEIN S6 MODIFICATION PROTEIN"/>
    <property type="match status" value="1"/>
</dbReference>
<dbReference type="PROSITE" id="PS50975">
    <property type="entry name" value="ATP_GRASP"/>
    <property type="match status" value="1"/>
</dbReference>
<organism evidence="4 5">
    <name type="scientific">Novosphingobium kalidii</name>
    <dbReference type="NCBI Taxonomy" id="3230299"/>
    <lineage>
        <taxon>Bacteria</taxon>
        <taxon>Pseudomonadati</taxon>
        <taxon>Pseudomonadota</taxon>
        <taxon>Alphaproteobacteria</taxon>
        <taxon>Sphingomonadales</taxon>
        <taxon>Sphingomonadaceae</taxon>
        <taxon>Novosphingobium</taxon>
    </lineage>
</organism>
<dbReference type="SUPFAM" id="SSF56059">
    <property type="entry name" value="Glutathione synthetase ATP-binding domain-like"/>
    <property type="match status" value="1"/>
</dbReference>
<dbReference type="Gene3D" id="3.30.1490.20">
    <property type="entry name" value="ATP-grasp fold, A domain"/>
    <property type="match status" value="1"/>
</dbReference>
<keyword evidence="5" id="KW-1185">Reference proteome</keyword>
<proteinExistence type="predicted"/>
<dbReference type="Gene3D" id="3.30.470.20">
    <property type="entry name" value="ATP-grasp fold, B domain"/>
    <property type="match status" value="2"/>
</dbReference>
<feature type="domain" description="N-acetyltransferase" evidence="3">
    <location>
        <begin position="94"/>
        <end position="243"/>
    </location>
</feature>
<dbReference type="SUPFAM" id="SSF55729">
    <property type="entry name" value="Acyl-CoA N-acyltransferases (Nat)"/>
    <property type="match status" value="1"/>
</dbReference>
<keyword evidence="1" id="KW-0067">ATP-binding</keyword>
<dbReference type="InterPro" id="IPR017534">
    <property type="entry name" value="GNAT-acetyltransferase"/>
</dbReference>
<dbReference type="PANTHER" id="PTHR21621:SF0">
    <property type="entry name" value="BETA-CITRYLGLUTAMATE SYNTHASE B-RELATED"/>
    <property type="match status" value="1"/>
</dbReference>
<sequence>MMHELAVMPEMTAMRNAVAECGWGRVIFGNSFADTQDFAEALREEEKDCRDIGIYVINPHVLLASAPQELFLDPSHTFRLQRSDYEPADEACPVLVRDIEPGRDVESANRIFASRNMVVMRPEFFDGNLEGAGLIFLVATDSQDGEVAGVVMGVDHSHYLGSQDKGCSLWCLAVDPQARQSGIGTALTRALAERFWAKGAEYLDLTVLHDNEQAIGLYEKLGFKRIQSFTVKRKNTINEKLFTGPELGGNLNPYALIIINEARRRGIHVEVIDEESGIFRLSLGGRTVVCRESLSELTSAVAMSICENKEISRRVVSEAGVRVPDQVQWDGTREQIADFLGRNTAVVVKPTHGEQGRGISVDLRSVEEVESAIASAQRMSTTVLLEEYFEGQDLRLVVINFKLVAAAIRKPAAVTGDGISTIARLIDAQSRRRMAATAGESRIPVDAETARIVRLAGYTMDDILPAGEELQVRKTANLHTGGTIHDVTDSVHPELVEAAVAAARSIDIPVVGIDFMVTSPRSPDYVFIEANERPGLANHEPQPTAQRFVDLIFPLSMPTDVRNFRSGLKAIEKKT</sequence>
<dbReference type="Proteomes" id="UP001548713">
    <property type="component" value="Unassembled WGS sequence"/>
</dbReference>
<dbReference type="InterPro" id="IPR011761">
    <property type="entry name" value="ATP-grasp"/>
</dbReference>
<evidence type="ECO:0000313" key="5">
    <source>
        <dbReference type="Proteomes" id="UP001548713"/>
    </source>
</evidence>
<dbReference type="Pfam" id="PF00583">
    <property type="entry name" value="Acetyltransf_1"/>
    <property type="match status" value="1"/>
</dbReference>
<reference evidence="4 5" key="1">
    <citation type="submission" date="2024-07" db="EMBL/GenBank/DDBJ databases">
        <title>Novosphingobium kalidii RD2P27.</title>
        <authorList>
            <person name="Sun J.-Q."/>
        </authorList>
    </citation>
    <scope>NUCLEOTIDE SEQUENCE [LARGE SCALE GENOMIC DNA]</scope>
    <source>
        <strain evidence="4 5">RD2P27</strain>
    </source>
</reference>
<evidence type="ECO:0000256" key="1">
    <source>
        <dbReference type="PROSITE-ProRule" id="PRU00409"/>
    </source>
</evidence>
<dbReference type="Gene3D" id="3.40.630.30">
    <property type="match status" value="1"/>
</dbReference>
<evidence type="ECO:0000313" key="4">
    <source>
        <dbReference type="EMBL" id="MET1756610.1"/>
    </source>
</evidence>
<evidence type="ECO:0000259" key="2">
    <source>
        <dbReference type="PROSITE" id="PS50975"/>
    </source>
</evidence>
<dbReference type="NCBIfam" id="TIGR03103">
    <property type="entry name" value="trio_acet_GNAT"/>
    <property type="match status" value="1"/>
</dbReference>
<dbReference type="EMBL" id="JBEWLY010000023">
    <property type="protein sequence ID" value="MET1756610.1"/>
    <property type="molecule type" value="Genomic_DNA"/>
</dbReference>
<dbReference type="CDD" id="cd04301">
    <property type="entry name" value="NAT_SF"/>
    <property type="match status" value="1"/>
</dbReference>
<dbReference type="InterPro" id="IPR016181">
    <property type="entry name" value="Acyl_CoA_acyltransferase"/>
</dbReference>
<evidence type="ECO:0000259" key="3">
    <source>
        <dbReference type="PROSITE" id="PS51186"/>
    </source>
</evidence>
<dbReference type="RefSeq" id="WP_353985095.1">
    <property type="nucleotide sequence ID" value="NZ_JBEWLY010000023.1"/>
</dbReference>